<dbReference type="AlphaFoldDB" id="A0A176VI06"/>
<dbReference type="GO" id="GO:0070765">
    <property type="term" value="C:gamma-secretase complex"/>
    <property type="evidence" value="ECO:0007669"/>
    <property type="project" value="TreeGrafter"/>
</dbReference>
<feature type="region of interest" description="Disordered" evidence="7">
    <location>
        <begin position="1"/>
        <end position="22"/>
    </location>
</feature>
<name>A0A176VI06_MARPO</name>
<accession>A0A176VI06</accession>
<keyword evidence="11" id="KW-1185">Reference proteome</keyword>
<keyword evidence="4" id="KW-0914">Notch signaling pathway</keyword>
<dbReference type="PANTHER" id="PTHR16318:SF0">
    <property type="entry name" value="GAMMA-SECRETASE SUBUNIT PEN-2"/>
    <property type="match status" value="1"/>
</dbReference>
<dbReference type="Proteomes" id="UP000077202">
    <property type="component" value="Unassembled WGS sequence"/>
</dbReference>
<evidence type="ECO:0000256" key="6">
    <source>
        <dbReference type="ARBA" id="ARBA00023136"/>
    </source>
</evidence>
<comment type="similarity">
    <text evidence="2">Belongs to the PEN-2 family.</text>
</comment>
<evidence type="ECO:0000256" key="4">
    <source>
        <dbReference type="ARBA" id="ARBA00022976"/>
    </source>
</evidence>
<dbReference type="Pfam" id="PF10251">
    <property type="entry name" value="PEN-2"/>
    <property type="match status" value="1"/>
</dbReference>
<gene>
    <name evidence="10" type="ORF">AXG93_2584s1170</name>
    <name evidence="9" type="ORF">Mp_1g02690</name>
</gene>
<dbReference type="PANTHER" id="PTHR16318">
    <property type="entry name" value="GAMMA-SECRETASE SUBUNIT PEN-2"/>
    <property type="match status" value="1"/>
</dbReference>
<reference evidence="9" key="2">
    <citation type="journal article" date="2019" name="Curr. Biol.">
        <title>Chromatin organization in early land plants reveals an ancestral association between H3K27me3, transposons, and constitutive heterochromatin.</title>
        <authorList>
            <person name="Montgomery S.A."/>
            <person name="Tanizawa Y."/>
            <person name="Galik B."/>
            <person name="Wang N."/>
            <person name="Ito T."/>
            <person name="Mochizuki T."/>
            <person name="Akimcheva S."/>
            <person name="Bowman J."/>
            <person name="Cognat V."/>
            <person name="Drouard L."/>
            <person name="Ekker H."/>
            <person name="Houng S."/>
            <person name="Kohchi T."/>
            <person name="Lin S."/>
            <person name="Liu L.D."/>
            <person name="Nakamura Y."/>
            <person name="Valeeva L.R."/>
            <person name="Shakirov E.V."/>
            <person name="Shippen D.E."/>
            <person name="Wei W."/>
            <person name="Yagura M."/>
            <person name="Yamaoka S."/>
            <person name="Yamato K.T."/>
            <person name="Liu C."/>
            <person name="Berger F."/>
        </authorList>
    </citation>
    <scope>NUCLEOTIDE SEQUENCE [LARGE SCALE GENOMIC DNA]</scope>
    <source>
        <strain evidence="9">Tak-1</strain>
    </source>
</reference>
<evidence type="ECO:0000313" key="10">
    <source>
        <dbReference type="EMBL" id="OAE20033.1"/>
    </source>
</evidence>
<evidence type="ECO:0000313" key="9">
    <source>
        <dbReference type="EMBL" id="BBM97056.1"/>
    </source>
</evidence>
<reference evidence="12" key="3">
    <citation type="journal article" date="2020" name="Curr. Biol.">
        <title>Chromatin organization in early land plants reveals an ancestral association between H3K27me3, transposons, and constitutive heterochromatin.</title>
        <authorList>
            <person name="Montgomery S.A."/>
            <person name="Tanizawa Y."/>
            <person name="Galik B."/>
            <person name="Wang N."/>
            <person name="Ito T."/>
            <person name="Mochizuki T."/>
            <person name="Akimcheva S."/>
            <person name="Bowman J.L."/>
            <person name="Cognat V."/>
            <person name="Marechal-Drouard L."/>
            <person name="Ekker H."/>
            <person name="Hong S.F."/>
            <person name="Kohchi T."/>
            <person name="Lin S.S."/>
            <person name="Liu L.D."/>
            <person name="Nakamura Y."/>
            <person name="Valeeva L.R."/>
            <person name="Shakirov E.V."/>
            <person name="Shippen D.E."/>
            <person name="Wei W.L."/>
            <person name="Yagura M."/>
            <person name="Yamaoka S."/>
            <person name="Yamato K.T."/>
            <person name="Liu C."/>
            <person name="Berger F."/>
        </authorList>
    </citation>
    <scope>NUCLEOTIDE SEQUENCE [LARGE SCALE GENOMIC DNA]</scope>
    <source>
        <strain evidence="12">Tak-1</strain>
    </source>
</reference>
<organism evidence="10 11">
    <name type="scientific">Marchantia polymorpha subsp. ruderalis</name>
    <dbReference type="NCBI Taxonomy" id="1480154"/>
    <lineage>
        <taxon>Eukaryota</taxon>
        <taxon>Viridiplantae</taxon>
        <taxon>Streptophyta</taxon>
        <taxon>Embryophyta</taxon>
        <taxon>Marchantiophyta</taxon>
        <taxon>Marchantiopsida</taxon>
        <taxon>Marchantiidae</taxon>
        <taxon>Marchantiales</taxon>
        <taxon>Marchantiaceae</taxon>
        <taxon>Marchantia</taxon>
    </lineage>
</organism>
<evidence type="ECO:0000256" key="8">
    <source>
        <dbReference type="SAM" id="Phobius"/>
    </source>
</evidence>
<keyword evidence="3 8" id="KW-0812">Transmembrane</keyword>
<evidence type="ECO:0000256" key="2">
    <source>
        <dbReference type="ARBA" id="ARBA00009607"/>
    </source>
</evidence>
<evidence type="ECO:0008006" key="13">
    <source>
        <dbReference type="Google" id="ProtNLM"/>
    </source>
</evidence>
<feature type="transmembrane region" description="Helical" evidence="8">
    <location>
        <begin position="90"/>
        <end position="114"/>
    </location>
</feature>
<proteinExistence type="inferred from homology"/>
<reference evidence="10 11" key="1">
    <citation type="submission" date="2016-03" db="EMBL/GenBank/DDBJ databases">
        <title>Mechanisms controlling the formation of the plant cell surface in tip-growing cells are functionally conserved among land plants.</title>
        <authorList>
            <person name="Honkanen S."/>
            <person name="Jones V.A."/>
            <person name="Morieri G."/>
            <person name="Champion C."/>
            <person name="Hetherington A.J."/>
            <person name="Kelly S."/>
            <person name="Saint-Marcoux D."/>
            <person name="Proust H."/>
            <person name="Prescott H."/>
            <person name="Dolan L."/>
        </authorList>
    </citation>
    <scope>NUCLEOTIDE SEQUENCE [LARGE SCALE GENOMIC DNA]</scope>
    <source>
        <strain evidence="11">cv. Tak-1 and cv. Tak-2</strain>
        <tissue evidence="10">Whole gametophyte</tissue>
    </source>
</reference>
<evidence type="ECO:0000256" key="7">
    <source>
        <dbReference type="SAM" id="MobiDB-lite"/>
    </source>
</evidence>
<feature type="transmembrane region" description="Helical" evidence="8">
    <location>
        <begin position="55"/>
        <end position="78"/>
    </location>
</feature>
<dbReference type="EMBL" id="LVLJ01003709">
    <property type="protein sequence ID" value="OAE20033.1"/>
    <property type="molecule type" value="Genomic_DNA"/>
</dbReference>
<feature type="compositionally biased region" description="Basic and acidic residues" evidence="7">
    <location>
        <begin position="1"/>
        <end position="14"/>
    </location>
</feature>
<evidence type="ECO:0000256" key="3">
    <source>
        <dbReference type="ARBA" id="ARBA00022692"/>
    </source>
</evidence>
<dbReference type="GO" id="GO:0007219">
    <property type="term" value="P:Notch signaling pathway"/>
    <property type="evidence" value="ECO:0007669"/>
    <property type="project" value="UniProtKB-KW"/>
</dbReference>
<keyword evidence="5 8" id="KW-1133">Transmembrane helix</keyword>
<comment type="subcellular location">
    <subcellularLocation>
        <location evidence="1">Membrane</location>
        <topology evidence="1">Multi-pass membrane protein</topology>
    </subcellularLocation>
</comment>
<evidence type="ECO:0000256" key="1">
    <source>
        <dbReference type="ARBA" id="ARBA00004141"/>
    </source>
</evidence>
<dbReference type="InterPro" id="IPR019379">
    <property type="entry name" value="Gamma_Secretase_Asp_P_PEN2"/>
</dbReference>
<protein>
    <recommendedName>
        <fullName evidence="13">Gamma-secretase subunit PEN-2</fullName>
    </recommendedName>
</protein>
<evidence type="ECO:0000313" key="12">
    <source>
        <dbReference type="Proteomes" id="UP001162541"/>
    </source>
</evidence>
<sequence length="151" mass="17130">MSGNMAEHEVEEGWRGSPVSGSNEVGNAAASVQWVTVDGPIGVQQEEALKLARNFFYAGFCLLPWLWFVNCFYFWPVLRQRQSDPLIRPYVLWSGVGCLTMTSVLLAWSLTFAIGGENIFGAAWKHFAVYDLADKDLRRVEVLHHPFHIHF</sequence>
<evidence type="ECO:0000256" key="5">
    <source>
        <dbReference type="ARBA" id="ARBA00022989"/>
    </source>
</evidence>
<evidence type="ECO:0000313" key="11">
    <source>
        <dbReference type="Proteomes" id="UP000077202"/>
    </source>
</evidence>
<dbReference type="Proteomes" id="UP001162541">
    <property type="component" value="Chromosome 1"/>
</dbReference>
<dbReference type="EMBL" id="AP019866">
    <property type="protein sequence ID" value="BBM97056.1"/>
    <property type="molecule type" value="Genomic_DNA"/>
</dbReference>
<keyword evidence="6 8" id="KW-0472">Membrane</keyword>